<protein>
    <submittedName>
        <fullName evidence="1">Uncharacterized protein</fullName>
    </submittedName>
</protein>
<keyword evidence="2" id="KW-1185">Reference proteome</keyword>
<evidence type="ECO:0000313" key="2">
    <source>
        <dbReference type="Proteomes" id="UP000199208"/>
    </source>
</evidence>
<evidence type="ECO:0000313" key="1">
    <source>
        <dbReference type="EMBL" id="SCZ80435.1"/>
    </source>
</evidence>
<dbReference type="RefSeq" id="WP_092591573.1">
    <property type="nucleotide sequence ID" value="NZ_FMWL01000012.1"/>
</dbReference>
<gene>
    <name evidence="1" type="ORF">SAMN03080599_02269</name>
</gene>
<reference evidence="1 2" key="1">
    <citation type="submission" date="2016-10" db="EMBL/GenBank/DDBJ databases">
        <authorList>
            <person name="de Groot N.N."/>
        </authorList>
    </citation>
    <scope>NUCLEOTIDE SEQUENCE [LARGE SCALE GENOMIC DNA]</scope>
    <source>
        <strain evidence="1 2">DSM 2784</strain>
    </source>
</reference>
<name>A0A1G5S214_9FIRM</name>
<dbReference type="EMBL" id="FMWL01000012">
    <property type="protein sequence ID" value="SCZ80435.1"/>
    <property type="molecule type" value="Genomic_DNA"/>
</dbReference>
<dbReference type="Proteomes" id="UP000199208">
    <property type="component" value="Unassembled WGS sequence"/>
</dbReference>
<sequence length="180" mass="20628">MAYLLHTNEQVSLRSALLTELLEGANGYIRNDEPIQFIPEISTQLEPLIKNIMRSIQEIVPSNNTTLTLSWCCYSGIGATMHWHINWNQLKSRGIFETLTKERGISEMDQYVLDFIGLPFKSDEAKDLKYHIQESSRNAIIHMAKHSIDSSPDVVMDAYFQACEAMYFFGMAIQMNRLGM</sequence>
<dbReference type="AlphaFoldDB" id="A0A1G5S214"/>
<dbReference type="OrthoDB" id="9803104at2"/>
<organism evidence="1 2">
    <name type="scientific">Acidaminobacter hydrogenoformans DSM 2784</name>
    <dbReference type="NCBI Taxonomy" id="1120920"/>
    <lineage>
        <taxon>Bacteria</taxon>
        <taxon>Bacillati</taxon>
        <taxon>Bacillota</taxon>
        <taxon>Clostridia</taxon>
        <taxon>Peptostreptococcales</taxon>
        <taxon>Acidaminobacteraceae</taxon>
        <taxon>Acidaminobacter</taxon>
    </lineage>
</organism>
<accession>A0A1G5S214</accession>
<proteinExistence type="predicted"/>